<dbReference type="SUPFAM" id="SSF53850">
    <property type="entry name" value="Periplasmic binding protein-like II"/>
    <property type="match status" value="1"/>
</dbReference>
<evidence type="ECO:0000313" key="9">
    <source>
        <dbReference type="Proteomes" id="UP001597282"/>
    </source>
</evidence>
<evidence type="ECO:0000256" key="6">
    <source>
        <dbReference type="PIRNR" id="PIRNR002854"/>
    </source>
</evidence>
<keyword evidence="9" id="KW-1185">Reference proteome</keyword>
<keyword evidence="2 7" id="KW-0732">Signal</keyword>
<dbReference type="PROSITE" id="PS51257">
    <property type="entry name" value="PROKAR_LIPOPROTEIN"/>
    <property type="match status" value="1"/>
</dbReference>
<protein>
    <recommendedName>
        <fullName evidence="6">Lipoprotein</fullName>
    </recommendedName>
</protein>
<gene>
    <name evidence="8" type="ORF">ACFQ4Y_10100</name>
</gene>
<keyword evidence="5 6" id="KW-0449">Lipoprotein</keyword>
<dbReference type="Pfam" id="PF03180">
    <property type="entry name" value="Lipoprotein_9"/>
    <property type="match status" value="1"/>
</dbReference>
<dbReference type="PIRSF" id="PIRSF002854">
    <property type="entry name" value="MetQ"/>
    <property type="match status" value="1"/>
</dbReference>
<keyword evidence="4" id="KW-0564">Palmitate</keyword>
<name>A0ABW4CCQ5_9BACL</name>
<organism evidence="8 9">
    <name type="scientific">Kroppenstedtia sanguinis</name>
    <dbReference type="NCBI Taxonomy" id="1380684"/>
    <lineage>
        <taxon>Bacteria</taxon>
        <taxon>Bacillati</taxon>
        <taxon>Bacillota</taxon>
        <taxon>Bacilli</taxon>
        <taxon>Bacillales</taxon>
        <taxon>Thermoactinomycetaceae</taxon>
        <taxon>Kroppenstedtia</taxon>
    </lineage>
</organism>
<dbReference type="RefSeq" id="WP_380165147.1">
    <property type="nucleotide sequence ID" value="NZ_JBHTNU010000008.1"/>
</dbReference>
<evidence type="ECO:0000256" key="4">
    <source>
        <dbReference type="ARBA" id="ARBA00023139"/>
    </source>
</evidence>
<evidence type="ECO:0000256" key="5">
    <source>
        <dbReference type="ARBA" id="ARBA00023288"/>
    </source>
</evidence>
<evidence type="ECO:0000256" key="7">
    <source>
        <dbReference type="SAM" id="SignalP"/>
    </source>
</evidence>
<dbReference type="Proteomes" id="UP001597282">
    <property type="component" value="Unassembled WGS sequence"/>
</dbReference>
<comment type="subcellular location">
    <subcellularLocation>
        <location evidence="1">Membrane</location>
        <topology evidence="1">Lipid-anchor</topology>
    </subcellularLocation>
</comment>
<feature type="signal peptide" evidence="7">
    <location>
        <begin position="1"/>
        <end position="22"/>
    </location>
</feature>
<feature type="chain" id="PRO_5046008104" description="Lipoprotein" evidence="7">
    <location>
        <begin position="23"/>
        <end position="269"/>
    </location>
</feature>
<proteinExistence type="inferred from homology"/>
<dbReference type="PANTHER" id="PTHR30429">
    <property type="entry name" value="D-METHIONINE-BINDING LIPOPROTEIN METQ"/>
    <property type="match status" value="1"/>
</dbReference>
<accession>A0ABW4CCQ5</accession>
<dbReference type="PANTHER" id="PTHR30429:SF0">
    <property type="entry name" value="METHIONINE-BINDING LIPOPROTEIN METQ"/>
    <property type="match status" value="1"/>
</dbReference>
<keyword evidence="3" id="KW-0472">Membrane</keyword>
<evidence type="ECO:0000256" key="1">
    <source>
        <dbReference type="ARBA" id="ARBA00004635"/>
    </source>
</evidence>
<evidence type="ECO:0000256" key="2">
    <source>
        <dbReference type="ARBA" id="ARBA00022729"/>
    </source>
</evidence>
<dbReference type="InterPro" id="IPR004872">
    <property type="entry name" value="Lipoprotein_NlpA"/>
</dbReference>
<reference evidence="9" key="1">
    <citation type="journal article" date="2019" name="Int. J. Syst. Evol. Microbiol.">
        <title>The Global Catalogue of Microorganisms (GCM) 10K type strain sequencing project: providing services to taxonomists for standard genome sequencing and annotation.</title>
        <authorList>
            <consortium name="The Broad Institute Genomics Platform"/>
            <consortium name="The Broad Institute Genome Sequencing Center for Infectious Disease"/>
            <person name="Wu L."/>
            <person name="Ma J."/>
        </authorList>
    </citation>
    <scope>NUCLEOTIDE SEQUENCE [LARGE SCALE GENOMIC DNA]</scope>
    <source>
        <strain evidence="9">S1</strain>
    </source>
</reference>
<dbReference type="EMBL" id="JBHTNU010000008">
    <property type="protein sequence ID" value="MFD1427276.1"/>
    <property type="molecule type" value="Genomic_DNA"/>
</dbReference>
<dbReference type="Gene3D" id="3.40.190.10">
    <property type="entry name" value="Periplasmic binding protein-like II"/>
    <property type="match status" value="2"/>
</dbReference>
<comment type="caution">
    <text evidence="8">The sequence shown here is derived from an EMBL/GenBank/DDBJ whole genome shotgun (WGS) entry which is preliminary data.</text>
</comment>
<dbReference type="CDD" id="cd13597">
    <property type="entry name" value="PBP2_lipoprotein_Tp32"/>
    <property type="match status" value="1"/>
</dbReference>
<evidence type="ECO:0000256" key="3">
    <source>
        <dbReference type="ARBA" id="ARBA00023136"/>
    </source>
</evidence>
<sequence length="269" mass="29488">MRKGWSLLLLALSLVLALTACGGSETGGTDEKQILKVGASQVPHAEILNQVKPDLEKKGIQLEVKVLQDYVTPNKGVEEEQLDANFFQHIPWMETSNKERGWHLKKVVGVHIEPIGLYSEKIDKVSQLKKGSTIALPNGTSEVTRVLLLLEHEGLLKLKSGDGEKSVKDIADNPKKLKFKPLEAATLPRVLDQVDAAAINTNYALQAKLNPMEDALIIEGKESPYVNVLAVKEGNEKDQAIQELAKALTSPKVAKFIEKKYKGAVVPAF</sequence>
<comment type="similarity">
    <text evidence="6">Belongs to the nlpA lipoprotein family.</text>
</comment>
<evidence type="ECO:0000313" key="8">
    <source>
        <dbReference type="EMBL" id="MFD1427276.1"/>
    </source>
</evidence>